<protein>
    <recommendedName>
        <fullName evidence="1">Beta-lactamase hydrolase-like protein phosphatase-like domain-containing protein</fullName>
    </recommendedName>
</protein>
<keyword evidence="3" id="KW-1185">Reference proteome</keyword>
<dbReference type="Proteomes" id="UP000004699">
    <property type="component" value="Unassembled WGS sequence"/>
</dbReference>
<evidence type="ECO:0000259" key="1">
    <source>
        <dbReference type="Pfam" id="PF04273"/>
    </source>
</evidence>
<accession>B8KRI3</accession>
<dbReference type="NCBIfam" id="TIGR01244">
    <property type="entry name" value="TIGR01244 family sulfur transferase"/>
    <property type="match status" value="1"/>
</dbReference>
<dbReference type="InterPro" id="IPR029021">
    <property type="entry name" value="Prot-tyrosine_phosphatase-like"/>
</dbReference>
<dbReference type="InterPro" id="IPR005939">
    <property type="entry name" value="BLH_phosphatase-like"/>
</dbReference>
<dbReference type="GO" id="GO:0016787">
    <property type="term" value="F:hydrolase activity"/>
    <property type="evidence" value="ECO:0007669"/>
    <property type="project" value="InterPro"/>
</dbReference>
<dbReference type="OrthoDB" id="9802771at2"/>
<dbReference type="eggNOG" id="COG3453">
    <property type="taxonomic scope" value="Bacteria"/>
</dbReference>
<dbReference type="AlphaFoldDB" id="B8KRI3"/>
<name>B8KRI3_9GAMM</name>
<dbReference type="RefSeq" id="WP_009021433.1">
    <property type="nucleotide sequence ID" value="NZ_DS999411.1"/>
</dbReference>
<sequence length="133" mass="14211">MKIINLTDHLAVSAQPTPADMATLAADGYQTVICNRPDGETDGQPTMADMEAAATAAGLRFVRYPVNATTFPGAAPADMAAEFDNQEKTLAYCRTGTRCTNLWVVTRSEEQRGEAEAKALALGFELSLANQAR</sequence>
<dbReference type="SUPFAM" id="SSF52799">
    <property type="entry name" value="(Phosphotyrosine protein) phosphatases II"/>
    <property type="match status" value="1"/>
</dbReference>
<evidence type="ECO:0000313" key="3">
    <source>
        <dbReference type="Proteomes" id="UP000004699"/>
    </source>
</evidence>
<organism evidence="2 3">
    <name type="scientific">Luminiphilus syltensis NOR5-1B</name>
    <dbReference type="NCBI Taxonomy" id="565045"/>
    <lineage>
        <taxon>Bacteria</taxon>
        <taxon>Pseudomonadati</taxon>
        <taxon>Pseudomonadota</taxon>
        <taxon>Gammaproteobacteria</taxon>
        <taxon>Cellvibrionales</taxon>
        <taxon>Halieaceae</taxon>
        <taxon>Luminiphilus</taxon>
    </lineage>
</organism>
<reference evidence="3" key="1">
    <citation type="journal article" date="2013" name="BMC Microbiol.">
        <title>Taxonomy and evolution of bacteriochlorophyll a-containing members of the OM60/NOR5 clade of marine gammaproteobacteria: description of Luminiphilus syltensis gen. nov., sp. nov., reclassification of Haliea rubra as Pseudohaliea rubra gen. nov., comb. nov., and emendation of Chromatocurvus halotolerans.</title>
        <authorList>
            <person name="Spring S."/>
            <person name="Riedel T."/>
            <person name="Sproer C."/>
            <person name="Yan S."/>
            <person name="Harder J."/>
            <person name="Fuchs B.M."/>
        </authorList>
    </citation>
    <scope>NUCLEOTIDE SEQUENCE [LARGE SCALE GENOMIC DNA]</scope>
    <source>
        <strain evidence="3">NOR51-B</strain>
    </source>
</reference>
<dbReference type="Pfam" id="PF04273">
    <property type="entry name" value="BLH_phosphatase"/>
    <property type="match status" value="1"/>
</dbReference>
<proteinExistence type="predicted"/>
<gene>
    <name evidence="2" type="ORF">NOR51B_2642</name>
</gene>
<dbReference type="Gene3D" id="3.90.190.10">
    <property type="entry name" value="Protein tyrosine phosphatase superfamily"/>
    <property type="match status" value="1"/>
</dbReference>
<dbReference type="STRING" id="565045.NOR51B_2642"/>
<dbReference type="HOGENOM" id="CLU_105726_3_0_6"/>
<evidence type="ECO:0000313" key="2">
    <source>
        <dbReference type="EMBL" id="EED36690.1"/>
    </source>
</evidence>
<feature type="domain" description="Beta-lactamase hydrolase-like protein phosphatase-like" evidence="1">
    <location>
        <begin position="5"/>
        <end position="107"/>
    </location>
</feature>
<dbReference type="EMBL" id="DS999411">
    <property type="protein sequence ID" value="EED36690.1"/>
    <property type="molecule type" value="Genomic_DNA"/>
</dbReference>